<protein>
    <submittedName>
        <fullName evidence="1">Uncharacterized protein</fullName>
    </submittedName>
</protein>
<evidence type="ECO:0000313" key="1">
    <source>
        <dbReference type="EMBL" id="OSO97663.1"/>
    </source>
</evidence>
<reference evidence="1 2" key="1">
    <citation type="submission" date="2017-04" db="EMBL/GenBank/DDBJ databases">
        <title>MLSA of the genus Halorubrum.</title>
        <authorList>
            <person name="De La Haba R."/>
            <person name="Sanchez-Porro C."/>
            <person name="Infante-Dominguez C."/>
            <person name="Ventosa A."/>
        </authorList>
    </citation>
    <scope>NUCLEOTIDE SEQUENCE [LARGE SCALE GENOMIC DNA]</scope>
    <source>
        <strain evidence="1 2">DSM 17463</strain>
    </source>
</reference>
<gene>
    <name evidence="1" type="ORF">B9H04_12160</name>
</gene>
<organism evidence="1 2">
    <name type="scientific">Halorubrum ezzemoulense DSM 17463</name>
    <dbReference type="NCBI Taxonomy" id="1121945"/>
    <lineage>
        <taxon>Archaea</taxon>
        <taxon>Methanobacteriati</taxon>
        <taxon>Methanobacteriota</taxon>
        <taxon>Stenosarchaea group</taxon>
        <taxon>Halobacteria</taxon>
        <taxon>Halobacteriales</taxon>
        <taxon>Haloferacaceae</taxon>
        <taxon>Halorubrum</taxon>
    </lineage>
</organism>
<comment type="caution">
    <text evidence="1">The sequence shown here is derived from an EMBL/GenBank/DDBJ whole genome shotgun (WGS) entry which is preliminary data.</text>
</comment>
<dbReference type="AlphaFoldDB" id="A0A1X4GKD9"/>
<name>A0A1X4GKD9_HALEZ</name>
<dbReference type="PROSITE" id="PS51257">
    <property type="entry name" value="PROKAR_LIPOPROTEIN"/>
    <property type="match status" value="1"/>
</dbReference>
<sequence length="324" mass="34761">MASTRRALLATSGLIATAGCVRPIFGPAHDKIGSLSLRAQTPSTVAERTTTPVTVRALGPYGHTLVRRVLDDGSASYTAADTLVAKGEIVQQDGAFYELTHETTGHTPAMAYPIEFEATVPATTSVDDDETVSFDALPAVDRSALRTGLINELWRRLSRTEGRVSGDGGLVYPATPSGPTESLVVPTPEYDTVHYGDGQLRLSVTGEATETRLHSYRLEGSTVATSEEAYVSDVLARSRTDAVKLEASTLTDRQHDILQAAIDQEYGHDQPIDDASSAYRTLVVRLFASDSDRESVDLVDLSGSEAMVVYDGTLYRASYTVSTP</sequence>
<dbReference type="RefSeq" id="WP_085682745.1">
    <property type="nucleotide sequence ID" value="NZ_NEDJ01000044.1"/>
</dbReference>
<dbReference type="Proteomes" id="UP000193587">
    <property type="component" value="Unassembled WGS sequence"/>
</dbReference>
<dbReference type="EMBL" id="NEDJ01000044">
    <property type="protein sequence ID" value="OSO97663.1"/>
    <property type="molecule type" value="Genomic_DNA"/>
</dbReference>
<accession>A0A1X4GKD9</accession>
<dbReference type="STRING" id="1121945.GCA_000421805_02855"/>
<proteinExistence type="predicted"/>
<evidence type="ECO:0000313" key="2">
    <source>
        <dbReference type="Proteomes" id="UP000193587"/>
    </source>
</evidence>